<gene>
    <name evidence="1" type="ORF">KC669_03055</name>
</gene>
<evidence type="ECO:0000313" key="1">
    <source>
        <dbReference type="EMBL" id="MCA9386989.1"/>
    </source>
</evidence>
<dbReference type="PANTHER" id="PTHR38471:SF2">
    <property type="entry name" value="FOUR HELIX BUNDLE PROTEIN"/>
    <property type="match status" value="1"/>
</dbReference>
<dbReference type="NCBIfam" id="TIGR02436">
    <property type="entry name" value="four helix bundle protein"/>
    <property type="match status" value="1"/>
</dbReference>
<dbReference type="InterPro" id="IPR012657">
    <property type="entry name" value="23S_rRNA-intervening_sequence"/>
</dbReference>
<reference evidence="1" key="1">
    <citation type="submission" date="2020-04" db="EMBL/GenBank/DDBJ databases">
        <authorList>
            <person name="Zhang T."/>
        </authorList>
    </citation>
    <scope>NUCLEOTIDE SEQUENCE</scope>
    <source>
        <strain evidence="1">HKST-UBA09</strain>
    </source>
</reference>
<reference evidence="1" key="2">
    <citation type="journal article" date="2021" name="Microbiome">
        <title>Successional dynamics and alternative stable states in a saline activated sludge microbial community over 9 years.</title>
        <authorList>
            <person name="Wang Y."/>
            <person name="Ye J."/>
            <person name="Ju F."/>
            <person name="Liu L."/>
            <person name="Boyd J.A."/>
            <person name="Deng Y."/>
            <person name="Parks D.H."/>
            <person name="Jiang X."/>
            <person name="Yin X."/>
            <person name="Woodcroft B.J."/>
            <person name="Tyson G.W."/>
            <person name="Hugenholtz P."/>
            <person name="Polz M.F."/>
            <person name="Zhang T."/>
        </authorList>
    </citation>
    <scope>NUCLEOTIDE SEQUENCE</scope>
    <source>
        <strain evidence="1">HKST-UBA09</strain>
    </source>
</reference>
<name>A0A955LAC1_9BACT</name>
<dbReference type="Gene3D" id="1.20.1440.60">
    <property type="entry name" value="23S rRNA-intervening sequence"/>
    <property type="match status" value="1"/>
</dbReference>
<protein>
    <submittedName>
        <fullName evidence="1">Four helix bundle protein</fullName>
    </submittedName>
</protein>
<dbReference type="InterPro" id="IPR036583">
    <property type="entry name" value="23S_rRNA_IVS_sf"/>
</dbReference>
<evidence type="ECO:0000313" key="2">
    <source>
        <dbReference type="Proteomes" id="UP000714915"/>
    </source>
</evidence>
<organism evidence="1 2">
    <name type="scientific">Candidatus Dojkabacteria bacterium</name>
    <dbReference type="NCBI Taxonomy" id="2099670"/>
    <lineage>
        <taxon>Bacteria</taxon>
        <taxon>Candidatus Dojkabacteria</taxon>
    </lineage>
</organism>
<comment type="caution">
    <text evidence="1">The sequence shown here is derived from an EMBL/GenBank/DDBJ whole genome shotgun (WGS) entry which is preliminary data.</text>
</comment>
<dbReference type="AlphaFoldDB" id="A0A955LAC1"/>
<sequence length="124" mass="14481">MASIFELEVYTIAEELSDAGWKIYENLPKVQQYHIGNQVLRSLDSIGANIAEGFGRFHYLDSLRFYYNARGSLWESKFWLTTLQKRNLITNDLYKKVANDLEIEGIKLNNFINSIKRNSKNNNK</sequence>
<dbReference type="SUPFAM" id="SSF158446">
    <property type="entry name" value="IVS-encoded protein-like"/>
    <property type="match status" value="1"/>
</dbReference>
<dbReference type="PANTHER" id="PTHR38471">
    <property type="entry name" value="FOUR HELIX BUNDLE PROTEIN"/>
    <property type="match status" value="1"/>
</dbReference>
<proteinExistence type="predicted"/>
<accession>A0A955LAC1</accession>
<dbReference type="Proteomes" id="UP000714915">
    <property type="component" value="Unassembled WGS sequence"/>
</dbReference>
<dbReference type="Pfam" id="PF05635">
    <property type="entry name" value="23S_rRNA_IVP"/>
    <property type="match status" value="1"/>
</dbReference>
<dbReference type="EMBL" id="JAGQLF010000033">
    <property type="protein sequence ID" value="MCA9386989.1"/>
    <property type="molecule type" value="Genomic_DNA"/>
</dbReference>